<name>A0A9W8PZ00_9HYPO</name>
<gene>
    <name evidence="2" type="ORF">NW766_001841</name>
</gene>
<dbReference type="EMBL" id="JAPDHF010000002">
    <property type="protein sequence ID" value="KAJ4022794.1"/>
    <property type="molecule type" value="Genomic_DNA"/>
</dbReference>
<dbReference type="InterPro" id="IPR011650">
    <property type="entry name" value="Peptidase_M20_dimer"/>
</dbReference>
<reference evidence="2" key="1">
    <citation type="submission" date="2022-10" db="EMBL/GenBank/DDBJ databases">
        <title>Fusarium specimens isolated from Avocado Roots.</title>
        <authorList>
            <person name="Stajich J."/>
            <person name="Roper C."/>
            <person name="Heimlech-Rivalta G."/>
        </authorList>
    </citation>
    <scope>NUCLEOTIDE SEQUENCE</scope>
    <source>
        <strain evidence="2">CF00143</strain>
    </source>
</reference>
<dbReference type="Pfam" id="PF07687">
    <property type="entry name" value="M20_dimer"/>
    <property type="match status" value="1"/>
</dbReference>
<dbReference type="SUPFAM" id="SSF55031">
    <property type="entry name" value="Bacterial exopeptidase dimerisation domain"/>
    <property type="match status" value="1"/>
</dbReference>
<dbReference type="Gene3D" id="3.40.630.10">
    <property type="entry name" value="Zn peptidases"/>
    <property type="match status" value="1"/>
</dbReference>
<evidence type="ECO:0000313" key="3">
    <source>
        <dbReference type="Proteomes" id="UP001152130"/>
    </source>
</evidence>
<evidence type="ECO:0000313" key="2">
    <source>
        <dbReference type="EMBL" id="KAJ4022794.1"/>
    </source>
</evidence>
<dbReference type="FunFam" id="3.30.70.360:FF:000004">
    <property type="entry name" value="Peptidase M20 domain-containing protein 2"/>
    <property type="match status" value="1"/>
</dbReference>
<proteinExistence type="predicted"/>
<sequence>MSDSQYLKKGVLGCAGFLSVASHTVQATYHGISAHAGASPWEGINALDALVSAYVNVSMLRQQILPTEKINGAIVEAPKPSSNAIPALTKTEYTARSPTIRGARDLARRIRKSLEAGALATGCNVTIEEKSGYADLRVNEALSRCFSEHIAVEGIEVLRTDDPVSAATDQGNVSYIVPSLHAVIGIPSTDESKNHTAGFAEAAGNAVAYDRIMKSAKAMAMTGWDVLTDGTFYAQVKDHFDWDRNIR</sequence>
<protein>
    <recommendedName>
        <fullName evidence="1">Peptidase M20 dimerisation domain-containing protein</fullName>
    </recommendedName>
</protein>
<organism evidence="2 3">
    <name type="scientific">Fusarium irregulare</name>
    <dbReference type="NCBI Taxonomy" id="2494466"/>
    <lineage>
        <taxon>Eukaryota</taxon>
        <taxon>Fungi</taxon>
        <taxon>Dikarya</taxon>
        <taxon>Ascomycota</taxon>
        <taxon>Pezizomycotina</taxon>
        <taxon>Sordariomycetes</taxon>
        <taxon>Hypocreomycetidae</taxon>
        <taxon>Hypocreales</taxon>
        <taxon>Nectriaceae</taxon>
        <taxon>Fusarium</taxon>
        <taxon>Fusarium incarnatum-equiseti species complex</taxon>
    </lineage>
</organism>
<keyword evidence="3" id="KW-1185">Reference proteome</keyword>
<comment type="caution">
    <text evidence="2">The sequence shown here is derived from an EMBL/GenBank/DDBJ whole genome shotgun (WGS) entry which is preliminary data.</text>
</comment>
<accession>A0A9W8PZ00</accession>
<dbReference type="PANTHER" id="PTHR30575:SF0">
    <property type="entry name" value="XAA-ARG DIPEPTIDASE"/>
    <property type="match status" value="1"/>
</dbReference>
<dbReference type="PANTHER" id="PTHR30575">
    <property type="entry name" value="PEPTIDASE M20"/>
    <property type="match status" value="1"/>
</dbReference>
<dbReference type="Proteomes" id="UP001152130">
    <property type="component" value="Unassembled WGS sequence"/>
</dbReference>
<evidence type="ECO:0000259" key="1">
    <source>
        <dbReference type="Pfam" id="PF07687"/>
    </source>
</evidence>
<feature type="domain" description="Peptidase M20 dimerisation" evidence="1">
    <location>
        <begin position="24"/>
        <end position="116"/>
    </location>
</feature>
<dbReference type="InterPro" id="IPR036264">
    <property type="entry name" value="Bact_exopeptidase_dim_dom"/>
</dbReference>
<dbReference type="AlphaFoldDB" id="A0A9W8PZ00"/>
<dbReference type="Gene3D" id="3.30.70.360">
    <property type="match status" value="1"/>
</dbReference>
<dbReference type="GO" id="GO:0016805">
    <property type="term" value="F:dipeptidase activity"/>
    <property type="evidence" value="ECO:0007669"/>
    <property type="project" value="TreeGrafter"/>
</dbReference>
<dbReference type="SUPFAM" id="SSF53187">
    <property type="entry name" value="Zn-dependent exopeptidases"/>
    <property type="match status" value="1"/>
</dbReference>
<dbReference type="InterPro" id="IPR052030">
    <property type="entry name" value="Peptidase_M20/M20A_hydrolases"/>
</dbReference>